<dbReference type="CDD" id="cd00320">
    <property type="entry name" value="cpn10"/>
    <property type="match status" value="1"/>
</dbReference>
<keyword evidence="4" id="KW-1185">Reference proteome</keyword>
<reference evidence="3 4" key="1">
    <citation type="submission" date="2019-10" db="EMBL/GenBank/DDBJ databases">
        <title>Characterization of a new Citrobacter species.</title>
        <authorList>
            <person name="Goncalves Ribeiro T."/>
            <person name="Izdebski R."/>
            <person name="Urbanowicz P."/>
            <person name="Carmeli Y."/>
            <person name="Gniadkowski M."/>
            <person name="Peixe L."/>
        </authorList>
    </citation>
    <scope>NUCLEOTIDE SEQUENCE [LARGE SCALE GENOMIC DNA]</scope>
    <source>
        <strain evidence="3 4">NMI7905_11</strain>
    </source>
</reference>
<keyword evidence="2" id="KW-0143">Chaperone</keyword>
<dbReference type="InterPro" id="IPR020818">
    <property type="entry name" value="Chaperonin_GroES"/>
</dbReference>
<name>A0A6L5EK14_9ENTR</name>
<evidence type="ECO:0000256" key="2">
    <source>
        <dbReference type="ARBA" id="ARBA00023186"/>
    </source>
</evidence>
<comment type="caution">
    <text evidence="3">The sequence shown here is derived from an EMBL/GenBank/DDBJ whole genome shotgun (WGS) entry which is preliminary data.</text>
</comment>
<dbReference type="InterPro" id="IPR011032">
    <property type="entry name" value="GroES-like_sf"/>
</dbReference>
<dbReference type="AlphaFoldDB" id="A0A6L5EK14"/>
<evidence type="ECO:0000313" key="3">
    <source>
        <dbReference type="EMBL" id="MPQ54910.1"/>
    </source>
</evidence>
<dbReference type="GO" id="GO:0005524">
    <property type="term" value="F:ATP binding"/>
    <property type="evidence" value="ECO:0007669"/>
    <property type="project" value="InterPro"/>
</dbReference>
<evidence type="ECO:0000256" key="1">
    <source>
        <dbReference type="ARBA" id="ARBA00006975"/>
    </source>
</evidence>
<dbReference type="Proteomes" id="UP000475079">
    <property type="component" value="Unassembled WGS sequence"/>
</dbReference>
<dbReference type="GO" id="GO:0044183">
    <property type="term" value="F:protein folding chaperone"/>
    <property type="evidence" value="ECO:0007669"/>
    <property type="project" value="InterPro"/>
</dbReference>
<evidence type="ECO:0000313" key="4">
    <source>
        <dbReference type="Proteomes" id="UP000475079"/>
    </source>
</evidence>
<dbReference type="SUPFAM" id="SSF50129">
    <property type="entry name" value="GroES-like"/>
    <property type="match status" value="1"/>
</dbReference>
<gene>
    <name evidence="3" type="ORF">GBB84_29205</name>
</gene>
<organism evidence="3 4">
    <name type="scientific">Citrobacter telavivensis</name>
    <dbReference type="NCBI Taxonomy" id="2653932"/>
    <lineage>
        <taxon>Bacteria</taxon>
        <taxon>Pseudomonadati</taxon>
        <taxon>Pseudomonadota</taxon>
        <taxon>Gammaproteobacteria</taxon>
        <taxon>Enterobacterales</taxon>
        <taxon>Enterobacteriaceae</taxon>
        <taxon>Citrobacter</taxon>
    </lineage>
</organism>
<protein>
    <submittedName>
        <fullName evidence="3">Co-chaperone GroES</fullName>
    </submittedName>
</protein>
<sequence>RTLNGDLVAPSVKTGDRVLVEAHAGLDVKDGDKKYIIVGEANILAIIEE</sequence>
<comment type="similarity">
    <text evidence="1">Belongs to the GroES chaperonin family.</text>
</comment>
<accession>A0A6L5EK14</accession>
<proteinExistence type="inferred from homology"/>
<feature type="non-terminal residue" evidence="3">
    <location>
        <position position="1"/>
    </location>
</feature>
<dbReference type="Gene3D" id="2.30.33.40">
    <property type="entry name" value="GroES chaperonin"/>
    <property type="match status" value="1"/>
</dbReference>
<dbReference type="EMBL" id="WHIY01000200">
    <property type="protein sequence ID" value="MPQ54910.1"/>
    <property type="molecule type" value="Genomic_DNA"/>
</dbReference>
<dbReference type="Pfam" id="PF00166">
    <property type="entry name" value="Cpn10"/>
    <property type="match status" value="1"/>
</dbReference>
<dbReference type="InterPro" id="IPR037124">
    <property type="entry name" value="Chaperonin_GroES_sf"/>
</dbReference>